<dbReference type="GO" id="GO:0005737">
    <property type="term" value="C:cytoplasm"/>
    <property type="evidence" value="ECO:0007669"/>
    <property type="project" value="UniProtKB-ARBA"/>
</dbReference>
<feature type="transmembrane region" description="Helical" evidence="9">
    <location>
        <begin position="196"/>
        <end position="216"/>
    </location>
</feature>
<keyword evidence="7 9" id="KW-0472">Membrane</keyword>
<dbReference type="EMBL" id="DF143611">
    <property type="protein sequence ID" value="GAA53842.1"/>
    <property type="molecule type" value="Genomic_DNA"/>
</dbReference>
<comment type="function">
    <text evidence="1 9">May be involved in fusion of retrograde transport vesicles derived from an endocytic compartment with the Golgi complex.</text>
</comment>
<evidence type="ECO:0000313" key="11">
    <source>
        <dbReference type="Proteomes" id="UP000008909"/>
    </source>
</evidence>
<dbReference type="PANTHER" id="PTHR23137:SF36">
    <property type="entry name" value="VESICLE TRANSPORT PROTEIN SFT2C"/>
    <property type="match status" value="1"/>
</dbReference>
<feature type="transmembrane region" description="Helical" evidence="9">
    <location>
        <begin position="129"/>
        <end position="150"/>
    </location>
</feature>
<name>G7YLL1_CLOSI</name>
<reference key="2">
    <citation type="submission" date="2011-10" db="EMBL/GenBank/DDBJ databases">
        <title>The genome and transcriptome sequence of Clonorchis sinensis provide insights into the carcinogenic liver fluke.</title>
        <authorList>
            <person name="Wang X."/>
            <person name="Huang Y."/>
            <person name="Chen W."/>
            <person name="Liu H."/>
            <person name="Guo L."/>
            <person name="Chen Y."/>
            <person name="Luo F."/>
            <person name="Zhou W."/>
            <person name="Sun J."/>
            <person name="Mao Q."/>
            <person name="Liang P."/>
            <person name="Zhou C."/>
            <person name="Tian Y."/>
            <person name="Men J."/>
            <person name="Lv X."/>
            <person name="Huang L."/>
            <person name="Zhou J."/>
            <person name="Hu Y."/>
            <person name="Li R."/>
            <person name="Zhang F."/>
            <person name="Lei H."/>
            <person name="Li X."/>
            <person name="Hu X."/>
            <person name="Liang C."/>
            <person name="Xu J."/>
            <person name="Wu Z."/>
            <person name="Yu X."/>
        </authorList>
    </citation>
    <scope>NUCLEOTIDE SEQUENCE</scope>
    <source>
        <strain>Henan</strain>
    </source>
</reference>
<dbReference type="GO" id="GO:0016192">
    <property type="term" value="P:vesicle-mediated transport"/>
    <property type="evidence" value="ECO:0007669"/>
    <property type="project" value="InterPro"/>
</dbReference>
<dbReference type="GO" id="GO:0012505">
    <property type="term" value="C:endomembrane system"/>
    <property type="evidence" value="ECO:0007669"/>
    <property type="project" value="UniProtKB-ARBA"/>
</dbReference>
<accession>G7YLL1</accession>
<evidence type="ECO:0000256" key="1">
    <source>
        <dbReference type="ARBA" id="ARBA00003566"/>
    </source>
</evidence>
<feature type="transmembrane region" description="Helical" evidence="9">
    <location>
        <begin position="162"/>
        <end position="184"/>
    </location>
</feature>
<keyword evidence="4 9" id="KW-0812">Transmembrane</keyword>
<evidence type="ECO:0000256" key="4">
    <source>
        <dbReference type="ARBA" id="ARBA00022692"/>
    </source>
</evidence>
<proteinExistence type="inferred from homology"/>
<protein>
    <recommendedName>
        <fullName evidence="9">Vesicle transport protein</fullName>
    </recommendedName>
</protein>
<evidence type="ECO:0000256" key="2">
    <source>
        <dbReference type="ARBA" id="ARBA00004141"/>
    </source>
</evidence>
<dbReference type="GO" id="GO:0015031">
    <property type="term" value="P:protein transport"/>
    <property type="evidence" value="ECO:0007669"/>
    <property type="project" value="UniProtKB-KW"/>
</dbReference>
<evidence type="ECO:0000256" key="5">
    <source>
        <dbReference type="ARBA" id="ARBA00022927"/>
    </source>
</evidence>
<comment type="similarity">
    <text evidence="8 9">Belongs to the SFT2 family.</text>
</comment>
<evidence type="ECO:0000313" key="10">
    <source>
        <dbReference type="EMBL" id="GAA53842.1"/>
    </source>
</evidence>
<evidence type="ECO:0000256" key="9">
    <source>
        <dbReference type="RuleBase" id="RU363111"/>
    </source>
</evidence>
<keyword evidence="5 9" id="KW-0653">Protein transport</keyword>
<dbReference type="InterPro" id="IPR007305">
    <property type="entry name" value="Vesicle_transpt_Got1/SFT2"/>
</dbReference>
<keyword evidence="3 9" id="KW-0813">Transport</keyword>
<dbReference type="AlphaFoldDB" id="G7YLL1"/>
<reference evidence="10" key="1">
    <citation type="journal article" date="2011" name="Genome Biol.">
        <title>The draft genome of the carcinogenic human liver fluke Clonorchis sinensis.</title>
        <authorList>
            <person name="Wang X."/>
            <person name="Chen W."/>
            <person name="Huang Y."/>
            <person name="Sun J."/>
            <person name="Men J."/>
            <person name="Liu H."/>
            <person name="Luo F."/>
            <person name="Guo L."/>
            <person name="Lv X."/>
            <person name="Deng C."/>
            <person name="Zhou C."/>
            <person name="Fan Y."/>
            <person name="Li X."/>
            <person name="Huang L."/>
            <person name="Hu Y."/>
            <person name="Liang C."/>
            <person name="Hu X."/>
            <person name="Xu J."/>
            <person name="Yu X."/>
        </authorList>
    </citation>
    <scope>NUCLEOTIDE SEQUENCE [LARGE SCALE GENOMIC DNA]</scope>
    <source>
        <strain evidence="10">Henan</strain>
    </source>
</reference>
<comment type="subcellular location">
    <subcellularLocation>
        <location evidence="2 9">Membrane</location>
        <topology evidence="2 9">Multi-pass membrane protein</topology>
    </subcellularLocation>
</comment>
<keyword evidence="6 9" id="KW-1133">Transmembrane helix</keyword>
<dbReference type="Pfam" id="PF04178">
    <property type="entry name" value="Got1"/>
    <property type="match status" value="1"/>
</dbReference>
<organism evidence="10 11">
    <name type="scientific">Clonorchis sinensis</name>
    <name type="common">Chinese liver fluke</name>
    <dbReference type="NCBI Taxonomy" id="79923"/>
    <lineage>
        <taxon>Eukaryota</taxon>
        <taxon>Metazoa</taxon>
        <taxon>Spiralia</taxon>
        <taxon>Lophotrochozoa</taxon>
        <taxon>Platyhelminthes</taxon>
        <taxon>Trematoda</taxon>
        <taxon>Digenea</taxon>
        <taxon>Opisthorchiida</taxon>
        <taxon>Opisthorchiata</taxon>
        <taxon>Opisthorchiidae</taxon>
        <taxon>Clonorchis</taxon>
    </lineage>
</organism>
<dbReference type="Proteomes" id="UP000008909">
    <property type="component" value="Unassembled WGS sequence"/>
</dbReference>
<evidence type="ECO:0000256" key="6">
    <source>
        <dbReference type="ARBA" id="ARBA00022989"/>
    </source>
</evidence>
<dbReference type="PANTHER" id="PTHR23137">
    <property type="entry name" value="VESICLE TRANSPORT PROTEIN-RELATED"/>
    <property type="match status" value="1"/>
</dbReference>
<comment type="caution">
    <text evidence="9">Lacks conserved residue(s) required for the propagation of feature annotation.</text>
</comment>
<gene>
    <name evidence="10" type="ORF">CLF_111288</name>
</gene>
<evidence type="ECO:0000256" key="7">
    <source>
        <dbReference type="ARBA" id="ARBA00023136"/>
    </source>
</evidence>
<evidence type="ECO:0000256" key="3">
    <source>
        <dbReference type="ARBA" id="ARBA00022448"/>
    </source>
</evidence>
<dbReference type="GO" id="GO:0016020">
    <property type="term" value="C:membrane"/>
    <property type="evidence" value="ECO:0007669"/>
    <property type="project" value="UniProtKB-SubCell"/>
</dbReference>
<evidence type="ECO:0000256" key="8">
    <source>
        <dbReference type="ARBA" id="ARBA00025800"/>
    </source>
</evidence>
<dbReference type="InterPro" id="IPR011691">
    <property type="entry name" value="Vesicle_transpt_SFT2"/>
</dbReference>
<sequence>MVKTPRIRWLLVFLSPDTKTTNGLRITIGYILPFSKIFREVSMLNHLLKTSSSKNGGSHQSDDSHELDILPGPLRNFLGPRNDKSTTAPSTSTTTATLEVESQGILSSWFTQSDTDPLMPKAFSRRQRLLGFVLCLLAASFCLCLAMAFLPLIGTPFGIRKYVLLHTLGSVLLIGSFSFLWGPWNHLKSMFSRERLAFTLSFLFSLFAGLYAVLFWHSALCAGLALLVQISLICWQIVNSIPGGQAGLRAIARGGYWTVKGVARGLPV</sequence>
<keyword evidence="11" id="KW-1185">Reference proteome</keyword>